<sequence>MFEMLIMEWIEISQRVSNLVEGKVKTQDFLHGLKNDTKKLARAKQLLLLEKEISKVKKIYNINDEAEI</sequence>
<name>A0AAD5U4J6_9FUNG</name>
<reference evidence="1" key="1">
    <citation type="submission" date="2020-05" db="EMBL/GenBank/DDBJ databases">
        <title>Phylogenomic resolution of chytrid fungi.</title>
        <authorList>
            <person name="Stajich J.E."/>
            <person name="Amses K."/>
            <person name="Simmons R."/>
            <person name="Seto K."/>
            <person name="Myers J."/>
            <person name="Bonds A."/>
            <person name="Quandt C.A."/>
            <person name="Barry K."/>
            <person name="Liu P."/>
            <person name="Grigoriev I."/>
            <person name="Longcore J.E."/>
            <person name="James T.Y."/>
        </authorList>
    </citation>
    <scope>NUCLEOTIDE SEQUENCE</scope>
    <source>
        <strain evidence="1">JEL0476</strain>
    </source>
</reference>
<dbReference type="EMBL" id="JADGJW010000247">
    <property type="protein sequence ID" value="KAJ3221163.1"/>
    <property type="molecule type" value="Genomic_DNA"/>
</dbReference>
<accession>A0AAD5U4J6</accession>
<protein>
    <submittedName>
        <fullName evidence="1">Uncharacterized protein</fullName>
    </submittedName>
</protein>
<dbReference type="AlphaFoldDB" id="A0AAD5U4J6"/>
<gene>
    <name evidence="1" type="ORF">HK099_003715</name>
</gene>
<evidence type="ECO:0000313" key="2">
    <source>
        <dbReference type="Proteomes" id="UP001211065"/>
    </source>
</evidence>
<keyword evidence="2" id="KW-1185">Reference proteome</keyword>
<organism evidence="1 2">
    <name type="scientific">Clydaea vesicula</name>
    <dbReference type="NCBI Taxonomy" id="447962"/>
    <lineage>
        <taxon>Eukaryota</taxon>
        <taxon>Fungi</taxon>
        <taxon>Fungi incertae sedis</taxon>
        <taxon>Chytridiomycota</taxon>
        <taxon>Chytridiomycota incertae sedis</taxon>
        <taxon>Chytridiomycetes</taxon>
        <taxon>Lobulomycetales</taxon>
        <taxon>Lobulomycetaceae</taxon>
        <taxon>Clydaea</taxon>
    </lineage>
</organism>
<proteinExistence type="predicted"/>
<comment type="caution">
    <text evidence="1">The sequence shown here is derived from an EMBL/GenBank/DDBJ whole genome shotgun (WGS) entry which is preliminary data.</text>
</comment>
<evidence type="ECO:0000313" key="1">
    <source>
        <dbReference type="EMBL" id="KAJ3221163.1"/>
    </source>
</evidence>
<dbReference type="Proteomes" id="UP001211065">
    <property type="component" value="Unassembled WGS sequence"/>
</dbReference>